<dbReference type="Gene3D" id="6.10.250.690">
    <property type="match status" value="1"/>
</dbReference>
<geneLocation type="chloroplast" evidence="15"/>
<dbReference type="Pfam" id="PF00486">
    <property type="entry name" value="Trans_reg_C"/>
    <property type="match status" value="1"/>
</dbReference>
<dbReference type="FunFam" id="1.10.10.10:FF:000018">
    <property type="entry name" value="DNA-binding response regulator ResD"/>
    <property type="match status" value="1"/>
</dbReference>
<dbReference type="GO" id="GO:0009536">
    <property type="term" value="C:plastid"/>
    <property type="evidence" value="ECO:0007669"/>
    <property type="project" value="UniProtKB-SubCell"/>
</dbReference>
<evidence type="ECO:0000256" key="3">
    <source>
        <dbReference type="ARBA" id="ARBA00015955"/>
    </source>
</evidence>
<keyword evidence="7" id="KW-0805">Transcription regulation</keyword>
<proteinExistence type="predicted"/>
<dbReference type="InterPro" id="IPR036388">
    <property type="entry name" value="WH-like_DNA-bd_sf"/>
</dbReference>
<dbReference type="EMBL" id="KY860574">
    <property type="protein sequence ID" value="ASV47542.1"/>
    <property type="molecule type" value="Genomic_DNA"/>
</dbReference>
<evidence type="ECO:0000256" key="2">
    <source>
        <dbReference type="ARBA" id="ARBA00004474"/>
    </source>
</evidence>
<dbReference type="NCBIfam" id="NF045944">
    <property type="entry name" value="ResRegRpaBCyano"/>
    <property type="match status" value="1"/>
</dbReference>
<evidence type="ECO:0000259" key="14">
    <source>
        <dbReference type="PROSITE" id="PS51755"/>
    </source>
</evidence>
<feature type="domain" description="OmpR/PhoB-type" evidence="14">
    <location>
        <begin position="154"/>
        <end position="255"/>
    </location>
</feature>
<evidence type="ECO:0000256" key="5">
    <source>
        <dbReference type="ARBA" id="ARBA00022640"/>
    </source>
</evidence>
<dbReference type="SUPFAM" id="SSF52172">
    <property type="entry name" value="CheY-like"/>
    <property type="match status" value="1"/>
</dbReference>
<keyword evidence="4 11" id="KW-0597">Phosphoprotein</keyword>
<feature type="modified residue" description="4-aspartylphosphate" evidence="11">
    <location>
        <position position="75"/>
    </location>
</feature>
<comment type="function">
    <text evidence="1">Probable promoter-specific protein mediating the interaction between DNA and RNA polymerase.</text>
</comment>
<dbReference type="PROSITE" id="PS50110">
    <property type="entry name" value="RESPONSE_REGULATORY"/>
    <property type="match status" value="1"/>
</dbReference>
<evidence type="ECO:0000256" key="12">
    <source>
        <dbReference type="PROSITE-ProRule" id="PRU01091"/>
    </source>
</evidence>
<dbReference type="GO" id="GO:0000976">
    <property type="term" value="F:transcription cis-regulatory region binding"/>
    <property type="evidence" value="ECO:0007669"/>
    <property type="project" value="TreeGrafter"/>
</dbReference>
<dbReference type="GO" id="GO:0000156">
    <property type="term" value="F:phosphorelay response regulator activity"/>
    <property type="evidence" value="ECO:0007669"/>
    <property type="project" value="TreeGrafter"/>
</dbReference>
<dbReference type="CDD" id="cd17574">
    <property type="entry name" value="REC_OmpR"/>
    <property type="match status" value="1"/>
</dbReference>
<keyword evidence="9" id="KW-0804">Transcription</keyword>
<evidence type="ECO:0000313" key="15">
    <source>
        <dbReference type="EMBL" id="ASV47542.1"/>
    </source>
</evidence>
<evidence type="ECO:0000256" key="10">
    <source>
        <dbReference type="ARBA" id="ARBA00032623"/>
    </source>
</evidence>
<name>A0A248SPK0_9CRYP</name>
<dbReference type="GO" id="GO:0006355">
    <property type="term" value="P:regulation of DNA-templated transcription"/>
    <property type="evidence" value="ECO:0007669"/>
    <property type="project" value="InterPro"/>
</dbReference>
<dbReference type="PANTHER" id="PTHR48111">
    <property type="entry name" value="REGULATOR OF RPOS"/>
    <property type="match status" value="1"/>
</dbReference>
<keyword evidence="15" id="KW-0150">Chloroplast</keyword>
<dbReference type="PANTHER" id="PTHR48111:SF65">
    <property type="entry name" value="OMPR SUBFAMILY"/>
    <property type="match status" value="1"/>
</dbReference>
<evidence type="ECO:0000256" key="8">
    <source>
        <dbReference type="ARBA" id="ARBA00023125"/>
    </source>
</evidence>
<gene>
    <name evidence="15" type="primary">ycf27</name>
    <name evidence="15" type="ORF">CMESOPL_031</name>
</gene>
<evidence type="ECO:0000256" key="6">
    <source>
        <dbReference type="ARBA" id="ARBA00023012"/>
    </source>
</evidence>
<dbReference type="InterPro" id="IPR011006">
    <property type="entry name" value="CheY-like_superfamily"/>
</dbReference>
<accession>A0A248SPK0</accession>
<evidence type="ECO:0000259" key="13">
    <source>
        <dbReference type="PROSITE" id="PS50110"/>
    </source>
</evidence>
<protein>
    <recommendedName>
        <fullName evidence="3">Probable transcriptional regulator ycf27</fullName>
    </recommendedName>
    <alternativeName>
        <fullName evidence="10">OmpR-like protein</fullName>
    </alternativeName>
</protein>
<dbReference type="Gene3D" id="3.40.50.2300">
    <property type="match status" value="1"/>
</dbReference>
<dbReference type="InterPro" id="IPR001789">
    <property type="entry name" value="Sig_transdc_resp-reg_receiver"/>
</dbReference>
<feature type="DNA-binding region" description="OmpR/PhoB-type" evidence="12">
    <location>
        <begin position="154"/>
        <end position="255"/>
    </location>
</feature>
<dbReference type="Gene3D" id="1.10.10.10">
    <property type="entry name" value="Winged helix-like DNA-binding domain superfamily/Winged helix DNA-binding domain"/>
    <property type="match status" value="1"/>
</dbReference>
<dbReference type="InterPro" id="IPR001867">
    <property type="entry name" value="OmpR/PhoB-type_DNA-bd"/>
</dbReference>
<keyword evidence="8 12" id="KW-0238">DNA-binding</keyword>
<dbReference type="InterPro" id="IPR039420">
    <property type="entry name" value="WalR-like"/>
</dbReference>
<evidence type="ECO:0000256" key="7">
    <source>
        <dbReference type="ARBA" id="ARBA00023015"/>
    </source>
</evidence>
<dbReference type="SMART" id="SM00862">
    <property type="entry name" value="Trans_reg_C"/>
    <property type="match status" value="1"/>
</dbReference>
<dbReference type="FunFam" id="3.40.50.2300:FF:000001">
    <property type="entry name" value="DNA-binding response regulator PhoB"/>
    <property type="match status" value="1"/>
</dbReference>
<keyword evidence="5 15" id="KW-0934">Plastid</keyword>
<dbReference type="GO" id="GO:0005829">
    <property type="term" value="C:cytosol"/>
    <property type="evidence" value="ECO:0007669"/>
    <property type="project" value="TreeGrafter"/>
</dbReference>
<dbReference type="Pfam" id="PF00072">
    <property type="entry name" value="Response_reg"/>
    <property type="match status" value="1"/>
</dbReference>
<keyword evidence="6" id="KW-0902">Two-component regulatory system</keyword>
<evidence type="ECO:0000256" key="4">
    <source>
        <dbReference type="ARBA" id="ARBA00022553"/>
    </source>
</evidence>
<comment type="subcellular location">
    <subcellularLocation>
        <location evidence="2">Plastid</location>
    </subcellularLocation>
</comment>
<evidence type="ECO:0000256" key="1">
    <source>
        <dbReference type="ARBA" id="ARBA00003612"/>
    </source>
</evidence>
<feature type="domain" description="Response regulatory" evidence="13">
    <location>
        <begin position="26"/>
        <end position="139"/>
    </location>
</feature>
<dbReference type="SMART" id="SM00448">
    <property type="entry name" value="REC"/>
    <property type="match status" value="1"/>
</dbReference>
<evidence type="ECO:0000256" key="9">
    <source>
        <dbReference type="ARBA" id="ARBA00023163"/>
    </source>
</evidence>
<reference evidence="15" key="1">
    <citation type="journal article" date="2017" name="Genome Biol. Evol.">
        <title>Evolutionary Dynamics of Cryptophyte Plastid Genomes.</title>
        <authorList>
            <person name="Kim J.I."/>
            <person name="Moore C.E."/>
            <person name="Archibald J.M."/>
            <person name="Bhattacharya D."/>
            <person name="Yi G."/>
            <person name="Yoon H.S."/>
            <person name="Shin W."/>
        </authorList>
    </citation>
    <scope>NUCLEOTIDE SEQUENCE</scope>
</reference>
<dbReference type="AlphaFoldDB" id="A0A248SPK0"/>
<dbReference type="GO" id="GO:0032993">
    <property type="term" value="C:protein-DNA complex"/>
    <property type="evidence" value="ECO:0007669"/>
    <property type="project" value="TreeGrafter"/>
</dbReference>
<organism evidence="15">
    <name type="scientific">Chroomonas mesostigmatica CCMP1168</name>
    <dbReference type="NCBI Taxonomy" id="1195612"/>
    <lineage>
        <taxon>Eukaryota</taxon>
        <taxon>Cryptophyceae</taxon>
        <taxon>Pyrenomonadales</taxon>
        <taxon>Chroomonadaceae</taxon>
        <taxon>Chroomonas</taxon>
    </lineage>
</organism>
<sequence length="263" mass="30188">MIYKRIYNLLPRIIRRSRKVENHKEKILVVDDEASIRRILETRLSMIGYNVVTAADGEEAIIVFRKELPNLIVLDVMMPKLDGYGVCQEIRKESNVPIIMLTALGDVADRITGLELGADDYVIKPFSPKELEARIRSVFRRVEKVNFNPNVLNSGILKIGAIKIDTNRRQVYKNNERIRLTGMEFSLLELLVSRSGEAFSRAAILQEVWGYTPERHVDTRVVDVHISRLRAKLEEDPSNPDLIITARGTGYLFQRITEMLKVE</sequence>
<dbReference type="CDD" id="cd00383">
    <property type="entry name" value="trans_reg_C"/>
    <property type="match status" value="1"/>
</dbReference>
<evidence type="ECO:0000256" key="11">
    <source>
        <dbReference type="PROSITE-ProRule" id="PRU00169"/>
    </source>
</evidence>
<dbReference type="PROSITE" id="PS51755">
    <property type="entry name" value="OMPR_PHOB"/>
    <property type="match status" value="1"/>
</dbReference>